<dbReference type="InterPro" id="IPR050597">
    <property type="entry name" value="Cytochrome_c_Oxidase_Subunit"/>
</dbReference>
<dbReference type="PIRSF" id="PIRSF000005">
    <property type="entry name" value="Cytochrome_c4"/>
    <property type="match status" value="1"/>
</dbReference>
<dbReference type="OrthoDB" id="9773456at2"/>
<dbReference type="SUPFAM" id="SSF46626">
    <property type="entry name" value="Cytochrome c"/>
    <property type="match status" value="2"/>
</dbReference>
<reference evidence="8 9" key="1">
    <citation type="submission" date="2019-03" db="EMBL/GenBank/DDBJ databases">
        <title>Genomic Encyclopedia of Type Strains, Phase IV (KMG-IV): sequencing the most valuable type-strain genomes for metagenomic binning, comparative biology and taxonomic classification.</title>
        <authorList>
            <person name="Goeker M."/>
        </authorList>
    </citation>
    <scope>NUCLEOTIDE SEQUENCE [LARGE SCALE GENOMIC DNA]</scope>
    <source>
        <strain evidence="8 9">DSM 16326</strain>
    </source>
</reference>
<evidence type="ECO:0000259" key="7">
    <source>
        <dbReference type="PROSITE" id="PS51007"/>
    </source>
</evidence>
<evidence type="ECO:0000256" key="6">
    <source>
        <dbReference type="SAM" id="SignalP"/>
    </source>
</evidence>
<dbReference type="AlphaFoldDB" id="A0A4R8IMB8"/>
<keyword evidence="3 5" id="KW-0408">Iron</keyword>
<dbReference type="Proteomes" id="UP000294914">
    <property type="component" value="Unassembled WGS sequence"/>
</dbReference>
<evidence type="ECO:0000313" key="9">
    <source>
        <dbReference type="Proteomes" id="UP000294914"/>
    </source>
</evidence>
<dbReference type="Pfam" id="PF00034">
    <property type="entry name" value="Cytochrom_C"/>
    <property type="match status" value="2"/>
</dbReference>
<dbReference type="RefSeq" id="WP_134082732.1">
    <property type="nucleotide sequence ID" value="NZ_SOQX01000003.1"/>
</dbReference>
<feature type="binding site" description="axial binding residue" evidence="5">
    <location>
        <position position="45"/>
    </location>
    <ligand>
        <name>heme c</name>
        <dbReference type="ChEBI" id="CHEBI:61717"/>
        <label>1</label>
    </ligand>
    <ligandPart>
        <name>Fe</name>
        <dbReference type="ChEBI" id="CHEBI:18248"/>
    </ligandPart>
</feature>
<accession>A0A4R8IMB8</accession>
<dbReference type="InterPro" id="IPR036909">
    <property type="entry name" value="Cyt_c-like_dom_sf"/>
</dbReference>
<feature type="binding site" description="axial binding residue" evidence="5">
    <location>
        <position position="85"/>
    </location>
    <ligand>
        <name>heme c</name>
        <dbReference type="ChEBI" id="CHEBI:61717"/>
        <label>1</label>
    </ligand>
    <ligandPart>
        <name>Fe</name>
        <dbReference type="ChEBI" id="CHEBI:18248"/>
    </ligandPart>
</feature>
<evidence type="ECO:0000313" key="8">
    <source>
        <dbReference type="EMBL" id="TDY01568.1"/>
    </source>
</evidence>
<dbReference type="GO" id="GO:0005506">
    <property type="term" value="F:iron ion binding"/>
    <property type="evidence" value="ECO:0007669"/>
    <property type="project" value="InterPro"/>
</dbReference>
<proteinExistence type="predicted"/>
<evidence type="ECO:0000256" key="2">
    <source>
        <dbReference type="ARBA" id="ARBA00022723"/>
    </source>
</evidence>
<evidence type="ECO:0000256" key="4">
    <source>
        <dbReference type="PIRSR" id="PIRSR000005-1"/>
    </source>
</evidence>
<dbReference type="PANTHER" id="PTHR33751:SF11">
    <property type="entry name" value="BLL4483 PROTEIN"/>
    <property type="match status" value="1"/>
</dbReference>
<gene>
    <name evidence="8" type="ORF">EDC23_1457</name>
</gene>
<comment type="PTM">
    <text evidence="4">Binds 2 heme c groups covalently per subunit.</text>
</comment>
<dbReference type="GO" id="GO:0042597">
    <property type="term" value="C:periplasmic space"/>
    <property type="evidence" value="ECO:0007669"/>
    <property type="project" value="InterPro"/>
</dbReference>
<organism evidence="8 9">
    <name type="scientific">Thiohalophilus thiocyanatoxydans</name>
    <dbReference type="NCBI Taxonomy" id="381308"/>
    <lineage>
        <taxon>Bacteria</taxon>
        <taxon>Pseudomonadati</taxon>
        <taxon>Pseudomonadota</taxon>
        <taxon>Gammaproteobacteria</taxon>
        <taxon>Thiohalomonadales</taxon>
        <taxon>Thiohalophilaceae</taxon>
        <taxon>Thiohalophilus</taxon>
    </lineage>
</organism>
<dbReference type="PROSITE" id="PS51007">
    <property type="entry name" value="CYTC"/>
    <property type="match status" value="1"/>
</dbReference>
<dbReference type="PANTHER" id="PTHR33751">
    <property type="entry name" value="CBB3-TYPE CYTOCHROME C OXIDASE SUBUNIT FIXP"/>
    <property type="match status" value="1"/>
</dbReference>
<keyword evidence="6" id="KW-0732">Signal</keyword>
<feature type="chain" id="PRO_5020968585" evidence="6">
    <location>
        <begin position="20"/>
        <end position="216"/>
    </location>
</feature>
<evidence type="ECO:0000256" key="5">
    <source>
        <dbReference type="PIRSR" id="PIRSR000005-2"/>
    </source>
</evidence>
<feature type="binding site" description="axial binding residue" evidence="5">
    <location>
        <position position="142"/>
    </location>
    <ligand>
        <name>heme c</name>
        <dbReference type="ChEBI" id="CHEBI:61717"/>
        <label>2</label>
    </ligand>
    <ligandPart>
        <name>Fe</name>
        <dbReference type="ChEBI" id="CHEBI:18248"/>
    </ligandPart>
</feature>
<name>A0A4R8IMB8_9GAMM</name>
<feature type="signal peptide" evidence="6">
    <location>
        <begin position="1"/>
        <end position="19"/>
    </location>
</feature>
<dbReference type="GO" id="GO:0020037">
    <property type="term" value="F:heme binding"/>
    <property type="evidence" value="ECO:0007669"/>
    <property type="project" value="InterPro"/>
</dbReference>
<feature type="binding site" description="covalent" evidence="4">
    <location>
        <position position="44"/>
    </location>
    <ligand>
        <name>heme c</name>
        <dbReference type="ChEBI" id="CHEBI:61717"/>
        <label>1</label>
    </ligand>
</feature>
<sequence>MKLWPVIPLLAVVSHIAMAAGDVETGKQIAMQGNNQGATACVACHGANGQGNASAGFPRLAGLNAAYLGKQLRDYRNGSRDNPTMNPIAAALDDVASRDVAAYYAGLDPVGDSTKRKESASGRTLALRGDWDNTIPACVSCHGPGGRGVAPAFPALAGQHASYIKAQLQAWRAGKRRNDANELMKVVAERMSDEQIQAVADYFAAAPVQPDTGAEQ</sequence>
<feature type="domain" description="Cytochrome c" evidence="7">
    <location>
        <begin position="21"/>
        <end position="207"/>
    </location>
</feature>
<feature type="binding site" description="covalent" evidence="4">
    <location>
        <position position="141"/>
    </location>
    <ligand>
        <name>heme c</name>
        <dbReference type="ChEBI" id="CHEBI:61717"/>
        <label>2</label>
    </ligand>
</feature>
<feature type="binding site" description="axial binding residue" evidence="5">
    <location>
        <position position="184"/>
    </location>
    <ligand>
        <name>heme c</name>
        <dbReference type="ChEBI" id="CHEBI:61717"/>
        <label>2</label>
    </ligand>
    <ligandPart>
        <name>Fe</name>
        <dbReference type="ChEBI" id="CHEBI:18248"/>
    </ligandPart>
</feature>
<dbReference type="Gene3D" id="1.10.760.10">
    <property type="entry name" value="Cytochrome c-like domain"/>
    <property type="match status" value="2"/>
</dbReference>
<comment type="caution">
    <text evidence="8">The sequence shown here is derived from an EMBL/GenBank/DDBJ whole genome shotgun (WGS) entry which is preliminary data.</text>
</comment>
<dbReference type="InterPro" id="IPR024167">
    <property type="entry name" value="Cytochrome_c4-like"/>
</dbReference>
<evidence type="ECO:0000256" key="1">
    <source>
        <dbReference type="ARBA" id="ARBA00022617"/>
    </source>
</evidence>
<keyword evidence="1 4" id="KW-0349">Heme</keyword>
<dbReference type="InterPro" id="IPR009056">
    <property type="entry name" value="Cyt_c-like_dom"/>
</dbReference>
<evidence type="ECO:0000256" key="3">
    <source>
        <dbReference type="ARBA" id="ARBA00023004"/>
    </source>
</evidence>
<dbReference type="EMBL" id="SOQX01000003">
    <property type="protein sequence ID" value="TDY01568.1"/>
    <property type="molecule type" value="Genomic_DNA"/>
</dbReference>
<keyword evidence="9" id="KW-1185">Reference proteome</keyword>
<protein>
    <submittedName>
        <fullName evidence="8">Cytochrome c553</fullName>
    </submittedName>
</protein>
<dbReference type="GO" id="GO:0009055">
    <property type="term" value="F:electron transfer activity"/>
    <property type="evidence" value="ECO:0007669"/>
    <property type="project" value="InterPro"/>
</dbReference>
<feature type="binding site" description="covalent" evidence="4">
    <location>
        <position position="138"/>
    </location>
    <ligand>
        <name>heme c</name>
        <dbReference type="ChEBI" id="CHEBI:61717"/>
        <label>2</label>
    </ligand>
</feature>
<keyword evidence="2 5" id="KW-0479">Metal-binding</keyword>
<feature type="binding site" description="covalent" evidence="4">
    <location>
        <position position="41"/>
    </location>
    <ligand>
        <name>heme c</name>
        <dbReference type="ChEBI" id="CHEBI:61717"/>
        <label>1</label>
    </ligand>
</feature>